<comment type="similarity">
    <text evidence="2 9">Belongs to the sulfotransferase 2 family.</text>
</comment>
<reference evidence="10" key="1">
    <citation type="submission" date="2022-11" db="EMBL/GenBank/DDBJ databases">
        <title>Centuries of genome instability and evolution in soft-shell clam transmissible cancer (bioRxiv).</title>
        <authorList>
            <person name="Hart S.F.M."/>
            <person name="Yonemitsu M.A."/>
            <person name="Giersch R.M."/>
            <person name="Beal B.F."/>
            <person name="Arriagada G."/>
            <person name="Davis B.W."/>
            <person name="Ostrander E.A."/>
            <person name="Goff S.P."/>
            <person name="Metzger M.J."/>
        </authorList>
    </citation>
    <scope>NUCLEOTIDE SEQUENCE</scope>
    <source>
        <strain evidence="10">MELC-2E11</strain>
        <tissue evidence="10">Siphon/mantle</tissue>
    </source>
</reference>
<sequence length="193" mass="22574">RYVCAKYINVDLWEELEPTGHVWSSVKHDIHYCSTPKIGCTHWKKSMRFIAGDYDKSLKISKPGDIDRQYVHDAKLKHVRRVGMNSAMVRGEMSKGQSFMFTREPYSRLWSAYIDKFLLPDGTHMRNKKIRPNATHEQKQCANDVTFLEYLQYIVKSSPQNMNEHWQPVYKLCNPCLVAYSIIGKVETFGNYS</sequence>
<keyword evidence="8 9" id="KW-0325">Glycoprotein</keyword>
<evidence type="ECO:0000256" key="9">
    <source>
        <dbReference type="RuleBase" id="RU364020"/>
    </source>
</evidence>
<proteinExistence type="inferred from homology"/>
<dbReference type="EMBL" id="CP111023">
    <property type="protein sequence ID" value="WAR20659.1"/>
    <property type="molecule type" value="Genomic_DNA"/>
</dbReference>
<evidence type="ECO:0000256" key="6">
    <source>
        <dbReference type="ARBA" id="ARBA00023034"/>
    </source>
</evidence>
<keyword evidence="11" id="KW-1185">Reference proteome</keyword>
<dbReference type="InterPro" id="IPR018011">
    <property type="entry name" value="Carb_sulfotrans_8-10"/>
</dbReference>
<gene>
    <name evidence="10" type="ORF">MAR_014633</name>
</gene>
<evidence type="ECO:0000313" key="10">
    <source>
        <dbReference type="EMBL" id="WAR20659.1"/>
    </source>
</evidence>
<comment type="subcellular location">
    <subcellularLocation>
        <location evidence="1 9">Golgi apparatus membrane</location>
        <topology evidence="1 9">Single-pass type II membrane protein</topology>
    </subcellularLocation>
</comment>
<evidence type="ECO:0000256" key="8">
    <source>
        <dbReference type="ARBA" id="ARBA00023180"/>
    </source>
</evidence>
<organism evidence="10 11">
    <name type="scientific">Mya arenaria</name>
    <name type="common">Soft-shell clam</name>
    <dbReference type="NCBI Taxonomy" id="6604"/>
    <lineage>
        <taxon>Eukaryota</taxon>
        <taxon>Metazoa</taxon>
        <taxon>Spiralia</taxon>
        <taxon>Lophotrochozoa</taxon>
        <taxon>Mollusca</taxon>
        <taxon>Bivalvia</taxon>
        <taxon>Autobranchia</taxon>
        <taxon>Heteroconchia</taxon>
        <taxon>Euheterodonta</taxon>
        <taxon>Imparidentia</taxon>
        <taxon>Neoheterodontei</taxon>
        <taxon>Myida</taxon>
        <taxon>Myoidea</taxon>
        <taxon>Myidae</taxon>
        <taxon>Mya</taxon>
    </lineage>
</organism>
<feature type="non-terminal residue" evidence="10">
    <location>
        <position position="1"/>
    </location>
</feature>
<keyword evidence="9" id="KW-0119">Carbohydrate metabolism</keyword>
<keyword evidence="9" id="KW-0735">Signal-anchor</keyword>
<name>A0ABY7FIE7_MYAAR</name>
<keyword evidence="6 9" id="KW-0333">Golgi apparatus</keyword>
<protein>
    <recommendedName>
        <fullName evidence="9">Carbohydrate sulfotransferase</fullName>
        <ecNumber evidence="9">2.8.2.-</ecNumber>
    </recommendedName>
</protein>
<dbReference type="EC" id="2.8.2.-" evidence="9"/>
<evidence type="ECO:0000313" key="11">
    <source>
        <dbReference type="Proteomes" id="UP001164746"/>
    </source>
</evidence>
<dbReference type="PANTHER" id="PTHR12137:SF54">
    <property type="entry name" value="CARBOHYDRATE SULFOTRANSFERASE"/>
    <property type="match status" value="1"/>
</dbReference>
<keyword evidence="3 9" id="KW-0808">Transferase</keyword>
<dbReference type="InterPro" id="IPR005331">
    <property type="entry name" value="Sulfotransferase"/>
</dbReference>
<dbReference type="Pfam" id="PF03567">
    <property type="entry name" value="Sulfotransfer_2"/>
    <property type="match status" value="1"/>
</dbReference>
<evidence type="ECO:0000256" key="2">
    <source>
        <dbReference type="ARBA" id="ARBA00006339"/>
    </source>
</evidence>
<evidence type="ECO:0000256" key="4">
    <source>
        <dbReference type="ARBA" id="ARBA00022692"/>
    </source>
</evidence>
<keyword evidence="5" id="KW-1133">Transmembrane helix</keyword>
<feature type="non-terminal residue" evidence="10">
    <location>
        <position position="193"/>
    </location>
</feature>
<evidence type="ECO:0000256" key="5">
    <source>
        <dbReference type="ARBA" id="ARBA00022989"/>
    </source>
</evidence>
<keyword evidence="4" id="KW-0812">Transmembrane</keyword>
<evidence type="ECO:0000256" key="7">
    <source>
        <dbReference type="ARBA" id="ARBA00023136"/>
    </source>
</evidence>
<dbReference type="PANTHER" id="PTHR12137">
    <property type="entry name" value="CARBOHYDRATE SULFOTRANSFERASE"/>
    <property type="match status" value="1"/>
</dbReference>
<accession>A0ABY7FIE7</accession>
<evidence type="ECO:0000256" key="1">
    <source>
        <dbReference type="ARBA" id="ARBA00004323"/>
    </source>
</evidence>
<evidence type="ECO:0000256" key="3">
    <source>
        <dbReference type="ARBA" id="ARBA00022679"/>
    </source>
</evidence>
<dbReference type="Proteomes" id="UP001164746">
    <property type="component" value="Chromosome 12"/>
</dbReference>
<keyword evidence="7" id="KW-0472">Membrane</keyword>